<dbReference type="OrthoDB" id="9894375at2759"/>
<organism evidence="10 11">
    <name type="scientific">Araneus ventricosus</name>
    <name type="common">Orbweaver spider</name>
    <name type="synonym">Epeira ventricosa</name>
    <dbReference type="NCBI Taxonomy" id="182803"/>
    <lineage>
        <taxon>Eukaryota</taxon>
        <taxon>Metazoa</taxon>
        <taxon>Ecdysozoa</taxon>
        <taxon>Arthropoda</taxon>
        <taxon>Chelicerata</taxon>
        <taxon>Arachnida</taxon>
        <taxon>Araneae</taxon>
        <taxon>Araneomorphae</taxon>
        <taxon>Entelegynae</taxon>
        <taxon>Araneoidea</taxon>
        <taxon>Araneidae</taxon>
        <taxon>Araneus</taxon>
    </lineage>
</organism>
<dbReference type="Proteomes" id="UP000499080">
    <property type="component" value="Unassembled WGS sequence"/>
</dbReference>
<dbReference type="Gene3D" id="1.20.1070.10">
    <property type="entry name" value="Rhodopsin 7-helix transmembrane proteins"/>
    <property type="match status" value="1"/>
</dbReference>
<dbReference type="InterPro" id="IPR000276">
    <property type="entry name" value="GPCR_Rhodpsn"/>
</dbReference>
<evidence type="ECO:0000256" key="8">
    <source>
        <dbReference type="SAM" id="Phobius"/>
    </source>
</evidence>
<keyword evidence="6 8" id="KW-0472">Membrane</keyword>
<comment type="caution">
    <text evidence="10">The sequence shown here is derived from an EMBL/GenBank/DDBJ whole genome shotgun (WGS) entry which is preliminary data.</text>
</comment>
<dbReference type="GO" id="GO:0004930">
    <property type="term" value="F:G protein-coupled receptor activity"/>
    <property type="evidence" value="ECO:0007669"/>
    <property type="project" value="InterPro"/>
</dbReference>
<gene>
    <name evidence="10" type="ORF">AVEN_164941_1</name>
</gene>
<keyword evidence="5 8" id="KW-1133">Transmembrane helix</keyword>
<evidence type="ECO:0000256" key="1">
    <source>
        <dbReference type="ARBA" id="ARBA00004651"/>
    </source>
</evidence>
<feature type="domain" description="G-protein coupled receptors family 1 profile" evidence="9">
    <location>
        <begin position="110"/>
        <end position="370"/>
    </location>
</feature>
<evidence type="ECO:0000256" key="5">
    <source>
        <dbReference type="ARBA" id="ARBA00022989"/>
    </source>
</evidence>
<keyword evidence="4 8" id="KW-0812">Transmembrane</keyword>
<evidence type="ECO:0000313" key="11">
    <source>
        <dbReference type="Proteomes" id="UP000499080"/>
    </source>
</evidence>
<dbReference type="InterPro" id="IPR017452">
    <property type="entry name" value="GPCR_Rhodpsn_7TM"/>
</dbReference>
<comment type="similarity">
    <text evidence="2">Belongs to the G-protein coupled receptor 1 family.</text>
</comment>
<reference evidence="10 11" key="1">
    <citation type="journal article" date="2019" name="Sci. Rep.">
        <title>Orb-weaving spider Araneus ventricosus genome elucidates the spidroin gene catalogue.</title>
        <authorList>
            <person name="Kono N."/>
            <person name="Nakamura H."/>
            <person name="Ohtoshi R."/>
            <person name="Moran D.A.P."/>
            <person name="Shinohara A."/>
            <person name="Yoshida Y."/>
            <person name="Fujiwara M."/>
            <person name="Mori M."/>
            <person name="Tomita M."/>
            <person name="Arakawa K."/>
        </authorList>
    </citation>
    <scope>NUCLEOTIDE SEQUENCE [LARGE SCALE GENOMIC DNA]</scope>
</reference>
<dbReference type="SUPFAM" id="SSF81321">
    <property type="entry name" value="Family A G protein-coupled receptor-like"/>
    <property type="match status" value="1"/>
</dbReference>
<dbReference type="PANTHER" id="PTHR22750">
    <property type="entry name" value="G-PROTEIN COUPLED RECEPTOR"/>
    <property type="match status" value="1"/>
</dbReference>
<keyword evidence="11" id="KW-1185">Reference proteome</keyword>
<comment type="subcellular location">
    <subcellularLocation>
        <location evidence="1">Cell membrane</location>
        <topology evidence="1">Multi-pass membrane protein</topology>
    </subcellularLocation>
</comment>
<dbReference type="GO" id="GO:0005886">
    <property type="term" value="C:plasma membrane"/>
    <property type="evidence" value="ECO:0007669"/>
    <property type="project" value="UniProtKB-SubCell"/>
</dbReference>
<dbReference type="EMBL" id="BGPR01007053">
    <property type="protein sequence ID" value="GBN23904.1"/>
    <property type="molecule type" value="Genomic_DNA"/>
</dbReference>
<feature type="transmembrane region" description="Helical" evidence="8">
    <location>
        <begin position="216"/>
        <end position="236"/>
    </location>
</feature>
<feature type="compositionally biased region" description="Polar residues" evidence="7">
    <location>
        <begin position="422"/>
        <end position="438"/>
    </location>
</feature>
<feature type="transmembrane region" description="Helical" evidence="8">
    <location>
        <begin position="307"/>
        <end position="331"/>
    </location>
</feature>
<dbReference type="AlphaFoldDB" id="A0A4Y2MBN3"/>
<dbReference type="Pfam" id="PF00001">
    <property type="entry name" value="7tm_1"/>
    <property type="match status" value="1"/>
</dbReference>
<feature type="transmembrane region" description="Helical" evidence="8">
    <location>
        <begin position="128"/>
        <end position="151"/>
    </location>
</feature>
<keyword evidence="3" id="KW-1003">Cell membrane</keyword>
<name>A0A4Y2MBN3_ARAVE</name>
<evidence type="ECO:0000256" key="7">
    <source>
        <dbReference type="SAM" id="MobiDB-lite"/>
    </source>
</evidence>
<feature type="transmembrane region" description="Helical" evidence="8">
    <location>
        <begin position="265"/>
        <end position="286"/>
    </location>
</feature>
<evidence type="ECO:0000259" key="9">
    <source>
        <dbReference type="PROSITE" id="PS50262"/>
    </source>
</evidence>
<dbReference type="PROSITE" id="PS50262">
    <property type="entry name" value="G_PROTEIN_RECEP_F1_2"/>
    <property type="match status" value="1"/>
</dbReference>
<dbReference type="CDD" id="cd00637">
    <property type="entry name" value="7tm_classA_rhodopsin-like"/>
    <property type="match status" value="1"/>
</dbReference>
<feature type="transmembrane region" description="Helical" evidence="8">
    <location>
        <begin position="171"/>
        <end position="195"/>
    </location>
</feature>
<feature type="transmembrane region" description="Helical" evidence="8">
    <location>
        <begin position="351"/>
        <end position="372"/>
    </location>
</feature>
<feature type="transmembrane region" description="Helical" evidence="8">
    <location>
        <begin position="95"/>
        <end position="116"/>
    </location>
</feature>
<evidence type="ECO:0000256" key="4">
    <source>
        <dbReference type="ARBA" id="ARBA00022692"/>
    </source>
</evidence>
<dbReference type="PRINTS" id="PR00237">
    <property type="entry name" value="GPCRRHODOPSN"/>
</dbReference>
<evidence type="ECO:0000313" key="10">
    <source>
        <dbReference type="EMBL" id="GBN23904.1"/>
    </source>
</evidence>
<evidence type="ECO:0000256" key="2">
    <source>
        <dbReference type="ARBA" id="ARBA00010663"/>
    </source>
</evidence>
<protein>
    <recommendedName>
        <fullName evidence="9">G-protein coupled receptors family 1 profile domain-containing protein</fullName>
    </recommendedName>
</protein>
<accession>A0A4Y2MBN3</accession>
<evidence type="ECO:0000256" key="6">
    <source>
        <dbReference type="ARBA" id="ARBA00023136"/>
    </source>
</evidence>
<proteinExistence type="inferred from homology"/>
<feature type="region of interest" description="Disordered" evidence="7">
    <location>
        <begin position="416"/>
        <end position="438"/>
    </location>
</feature>
<evidence type="ECO:0000256" key="3">
    <source>
        <dbReference type="ARBA" id="ARBA00022475"/>
    </source>
</evidence>
<sequence length="453" mass="51056">MREPASFWRMFRRRVRHAASKSTLIRQNEVNDVDNWLSYMHSHNSVFDERILYQNNSDLELDIDIKDDFNSDVGSGNTSATKVEGMDDIVELYRVVVPILLTACCLSFVFNLTMVCSVRCLRRKMSPTICLSLSLAMADAYASLVVGLGLLVNSLLPIVYGIELGPLSFCFILSLEAFRLGGLVVAVLHLLALAVNHYIGILRPLHYAHIVTRETTIVGIVIMWIFPVVFFLVYFASIPSDGFQSERCTSYNFLLYSPFRVTTSVMFFFPLVLMTLMYSHMFIVVRQHQKGLLHCPSTRQLHKNVKAIITTLLILGTYILGWMPAVLFFVLTCLDCTVPFTTIPLSLRVPVGIFINGMIVAKSFVDPVIYVVRMPEIKCALKAIWITRCGHLGEYSTPSHSRTDTKRLTLLTSRRRSRLSAKNGSLHSKNEMPNTTKNVPCLTNGVVKEAVVL</sequence>